<gene>
    <name evidence="2" type="ORF">E2C01_048669</name>
</gene>
<evidence type="ECO:0000313" key="3">
    <source>
        <dbReference type="Proteomes" id="UP000324222"/>
    </source>
</evidence>
<dbReference type="EMBL" id="VSRR010012606">
    <property type="protein sequence ID" value="MPC54744.1"/>
    <property type="molecule type" value="Genomic_DNA"/>
</dbReference>
<accession>A0A5B7GE19</accession>
<proteinExistence type="predicted"/>
<sequence length="60" mass="7091">MSAGEEEEEEEEEEEKEEEYKGIQRKTKERTDSNIPIGPTEAVCVPIFHYRFFELETEGH</sequence>
<protein>
    <submittedName>
        <fullName evidence="2">Uncharacterized protein</fullName>
    </submittedName>
</protein>
<organism evidence="2 3">
    <name type="scientific">Portunus trituberculatus</name>
    <name type="common">Swimming crab</name>
    <name type="synonym">Neptunus trituberculatus</name>
    <dbReference type="NCBI Taxonomy" id="210409"/>
    <lineage>
        <taxon>Eukaryota</taxon>
        <taxon>Metazoa</taxon>
        <taxon>Ecdysozoa</taxon>
        <taxon>Arthropoda</taxon>
        <taxon>Crustacea</taxon>
        <taxon>Multicrustacea</taxon>
        <taxon>Malacostraca</taxon>
        <taxon>Eumalacostraca</taxon>
        <taxon>Eucarida</taxon>
        <taxon>Decapoda</taxon>
        <taxon>Pleocyemata</taxon>
        <taxon>Brachyura</taxon>
        <taxon>Eubrachyura</taxon>
        <taxon>Portunoidea</taxon>
        <taxon>Portunidae</taxon>
        <taxon>Portuninae</taxon>
        <taxon>Portunus</taxon>
    </lineage>
</organism>
<dbReference type="Proteomes" id="UP000324222">
    <property type="component" value="Unassembled WGS sequence"/>
</dbReference>
<keyword evidence="3" id="KW-1185">Reference proteome</keyword>
<evidence type="ECO:0000256" key="1">
    <source>
        <dbReference type="SAM" id="MobiDB-lite"/>
    </source>
</evidence>
<name>A0A5B7GE19_PORTR</name>
<dbReference type="AlphaFoldDB" id="A0A5B7GE19"/>
<evidence type="ECO:0000313" key="2">
    <source>
        <dbReference type="EMBL" id="MPC54744.1"/>
    </source>
</evidence>
<reference evidence="2 3" key="1">
    <citation type="submission" date="2019-05" db="EMBL/GenBank/DDBJ databases">
        <title>Another draft genome of Portunus trituberculatus and its Hox gene families provides insights of decapod evolution.</title>
        <authorList>
            <person name="Jeong J.-H."/>
            <person name="Song I."/>
            <person name="Kim S."/>
            <person name="Choi T."/>
            <person name="Kim D."/>
            <person name="Ryu S."/>
            <person name="Kim W."/>
        </authorList>
    </citation>
    <scope>NUCLEOTIDE SEQUENCE [LARGE SCALE GENOMIC DNA]</scope>
    <source>
        <tissue evidence="2">Muscle</tissue>
    </source>
</reference>
<feature type="compositionally biased region" description="Acidic residues" evidence="1">
    <location>
        <begin position="1"/>
        <end position="17"/>
    </location>
</feature>
<comment type="caution">
    <text evidence="2">The sequence shown here is derived from an EMBL/GenBank/DDBJ whole genome shotgun (WGS) entry which is preliminary data.</text>
</comment>
<feature type="region of interest" description="Disordered" evidence="1">
    <location>
        <begin position="1"/>
        <end position="39"/>
    </location>
</feature>